<dbReference type="InterPro" id="IPR052072">
    <property type="entry name" value="Vascular_dev_regulator"/>
</dbReference>
<organism evidence="5 6">
    <name type="scientific">Mizuhopecten yessoensis</name>
    <name type="common">Japanese scallop</name>
    <name type="synonym">Patinopecten yessoensis</name>
    <dbReference type="NCBI Taxonomy" id="6573"/>
    <lineage>
        <taxon>Eukaryota</taxon>
        <taxon>Metazoa</taxon>
        <taxon>Spiralia</taxon>
        <taxon>Lophotrochozoa</taxon>
        <taxon>Mollusca</taxon>
        <taxon>Bivalvia</taxon>
        <taxon>Autobranchia</taxon>
        <taxon>Pteriomorphia</taxon>
        <taxon>Pectinida</taxon>
        <taxon>Pectinoidea</taxon>
        <taxon>Pectinidae</taxon>
        <taxon>Mizuhopecten</taxon>
    </lineage>
</organism>
<dbReference type="SMART" id="SM00228">
    <property type="entry name" value="PDZ"/>
    <property type="match status" value="1"/>
</dbReference>
<dbReference type="InterPro" id="IPR029071">
    <property type="entry name" value="Ubiquitin-like_domsf"/>
</dbReference>
<dbReference type="SUPFAM" id="SSF49879">
    <property type="entry name" value="SMAD/FHA domain"/>
    <property type="match status" value="1"/>
</dbReference>
<evidence type="ECO:0000259" key="4">
    <source>
        <dbReference type="PROSITE" id="PS51126"/>
    </source>
</evidence>
<dbReference type="PROSITE" id="PS51126">
    <property type="entry name" value="DILUTE"/>
    <property type="match status" value="1"/>
</dbReference>
<evidence type="ECO:0000256" key="1">
    <source>
        <dbReference type="SAM" id="MobiDB-lite"/>
    </source>
</evidence>
<feature type="compositionally biased region" description="Basic and acidic residues" evidence="1">
    <location>
        <begin position="1198"/>
        <end position="1222"/>
    </location>
</feature>
<dbReference type="Pfam" id="PF00595">
    <property type="entry name" value="PDZ"/>
    <property type="match status" value="1"/>
</dbReference>
<dbReference type="STRING" id="6573.A0A210QX39"/>
<feature type="domain" description="Dilute" evidence="4">
    <location>
        <begin position="567"/>
        <end position="819"/>
    </location>
</feature>
<feature type="region of interest" description="Disordered" evidence="1">
    <location>
        <begin position="1032"/>
        <end position="1223"/>
    </location>
</feature>
<protein>
    <submittedName>
        <fullName evidence="5">Ras-associating and dilute domain-containing protein</fullName>
    </submittedName>
</protein>
<feature type="compositionally biased region" description="Polar residues" evidence="1">
    <location>
        <begin position="959"/>
        <end position="968"/>
    </location>
</feature>
<evidence type="ECO:0000259" key="3">
    <source>
        <dbReference type="PROSITE" id="PS50200"/>
    </source>
</evidence>
<dbReference type="SUPFAM" id="SSF50156">
    <property type="entry name" value="PDZ domain-like"/>
    <property type="match status" value="1"/>
</dbReference>
<dbReference type="InterPro" id="IPR008984">
    <property type="entry name" value="SMAD_FHA_dom_sf"/>
</dbReference>
<proteinExistence type="predicted"/>
<feature type="region of interest" description="Disordered" evidence="1">
    <location>
        <begin position="894"/>
        <end position="1016"/>
    </location>
</feature>
<dbReference type="Gene3D" id="2.60.200.20">
    <property type="match status" value="1"/>
</dbReference>
<feature type="compositionally biased region" description="Basic and acidic residues" evidence="1">
    <location>
        <begin position="1181"/>
        <end position="1191"/>
    </location>
</feature>
<dbReference type="InterPro" id="IPR036034">
    <property type="entry name" value="PDZ_sf"/>
</dbReference>
<sequence length="1382" mass="154262">MESLTWQGGPVPVQYMDDGTDSGCDLETSVFLEEHAIRRTIIYSGRNSKHSSSDDHSLPTELSTDHSSPGVLKIFGGTIVPGVEYKSVLASCRSTAPELVKQALERYGLSATLHDEYVLCDVVGRANAGSTRRLDVNNKVKQEPRWKRMCSRILSDKDRPLFLQKFWRPSDGFCRRYELRRKMEVIDSMGDDDTYGLNENARKISFSKLRPGAIPFFVPWTQSLDRLRDEYDLEGSSSSNSWTCNNNNQNNLMRSISFDVKGQRTDVSLPSKTGSDHVLAPISRPFLLTLRGYDVNKDSLFYILEGKTMLVCCPDGAVMNKPCMTLSAPDINPQHCHIHLKRSSYSHLSGALHHNYCLEVECNLTSNIRVNGSAVVGRETLQAGDIISIGNYYVFLFKDFTAGNDIPSDLPWISSSSDDIFSDSMRRKQNNAKRHQNVVHVPPLMLGSTDDNISITTMESQGTEVQREKFRFAYSREKEDELVNAIGAVIRLDQTNFVLAPAYLYSMCIQFSCVRFDPYQIRNLLLRILAAVTESAAAISKALKENKFNSGLVRSRRHPSVSEDFLREMLQWISNCVQLILYLRADNFRLPRTSVTRGSPLDSDVHAAFRDLATGLEEIVVFCFQQSIYTITKALYLLLPILLDGNPFTEDAGSRHGVGKVIAILDSVAGLVVSLRLHNDVIKQLFMYIFFFCSTSVFNRLFLKEPDAAEQYYTWAAGVRIKANLGKLEEWAIRNNLDEEFEHLFERLITVAEFLSTSKALLEKYDWLTMKKHFHPLNEAQLYRLLSGYHADRHIMPENWHPSPEDVELALREDEVMLDLSGHPAFLLPTEGCDIDLMHPPDAGQFWALFKQLYAQFGLSEDESDIGLSPGNTPRFTGNFPKVELQKSFFCQTSSSRSRTMSPHRKVQFVADTDSSTQSTPRGRKTPNGVVPGSSPNLLSKVTDKNKTTAPVKPKRNLLKSNLSPRQTDSPDKRLDMLINKSGSPVMAGGDVTDRSEPESVTMDTSTSPVGMHTDTIPVVSSKSMSIEEAAVKADNPEYTRNSANAIRVSAPPPVPPRQPMNEVSREKPTGRRVQRSVSDILGRPDMYQDSCIDSEQRSDFDRMGNHTDDEQGKISARSGYHTDGEQNNSSARSGYHTDGEQNKSFAKSRNHTDGEQTKSSARSEYRADGEQSKNSTRSGNHMDGEQDKSAAKSGYHTKGEKDRNSTSYHTDGELALDRNGNDEEEEFCSKDLMLSVNKQILEAHKQHSEQALPVALPRSPTNIHVEERFDMSTSSRLSSNPVFSVNVRKGNQGLGLGLIDGLYTPLRLAGIYIRKVLPDSPAALSGSLHVGDRLLCVNGKSIVGADYQSAMRLIKASGENLTLLVAKGNRSIAGKISSTNC</sequence>
<dbReference type="PROSITE" id="PS50200">
    <property type="entry name" value="RA"/>
    <property type="match status" value="1"/>
</dbReference>
<dbReference type="Gene3D" id="2.30.42.10">
    <property type="match status" value="1"/>
</dbReference>
<dbReference type="Pfam" id="PF01843">
    <property type="entry name" value="DIL"/>
    <property type="match status" value="1"/>
</dbReference>
<dbReference type="SMART" id="SM00314">
    <property type="entry name" value="RA"/>
    <property type="match status" value="1"/>
</dbReference>
<dbReference type="GO" id="GO:0007165">
    <property type="term" value="P:signal transduction"/>
    <property type="evidence" value="ECO:0007669"/>
    <property type="project" value="InterPro"/>
</dbReference>
<dbReference type="SUPFAM" id="SSF54236">
    <property type="entry name" value="Ubiquitin-like"/>
    <property type="match status" value="1"/>
</dbReference>
<feature type="region of interest" description="Disordered" evidence="1">
    <location>
        <begin position="46"/>
        <end position="66"/>
    </location>
</feature>
<feature type="domain" description="Ras-associating" evidence="3">
    <location>
        <begin position="68"/>
        <end position="184"/>
    </location>
</feature>
<dbReference type="Pfam" id="PF00788">
    <property type="entry name" value="RA"/>
    <property type="match status" value="1"/>
</dbReference>
<evidence type="ECO:0000259" key="2">
    <source>
        <dbReference type="PROSITE" id="PS50106"/>
    </source>
</evidence>
<gene>
    <name evidence="5" type="ORF">KP79_PYT05371</name>
</gene>
<dbReference type="PANTHER" id="PTHR16027:SF9">
    <property type="entry name" value="RAS-ASSOCIATING AND DILUTE DOMAIN-CONTAINING PROTEIN"/>
    <property type="match status" value="1"/>
</dbReference>
<dbReference type="InterPro" id="IPR000159">
    <property type="entry name" value="RA_dom"/>
</dbReference>
<dbReference type="EMBL" id="NEDP02001389">
    <property type="protein sequence ID" value="OWF53328.1"/>
    <property type="molecule type" value="Genomic_DNA"/>
</dbReference>
<dbReference type="CDD" id="cd17116">
    <property type="entry name" value="RA_Radil_like"/>
    <property type="match status" value="1"/>
</dbReference>
<dbReference type="SMART" id="SM01132">
    <property type="entry name" value="DIL"/>
    <property type="match status" value="1"/>
</dbReference>
<dbReference type="InterPro" id="IPR002710">
    <property type="entry name" value="Dilute_dom"/>
</dbReference>
<keyword evidence="6" id="KW-1185">Reference proteome</keyword>
<dbReference type="GO" id="GO:0051020">
    <property type="term" value="F:GTPase binding"/>
    <property type="evidence" value="ECO:0007669"/>
    <property type="project" value="TreeGrafter"/>
</dbReference>
<dbReference type="PROSITE" id="PS50106">
    <property type="entry name" value="PDZ"/>
    <property type="match status" value="1"/>
</dbReference>
<feature type="domain" description="PDZ" evidence="2">
    <location>
        <begin position="1285"/>
        <end position="1370"/>
    </location>
</feature>
<comment type="caution">
    <text evidence="5">The sequence shown here is derived from an EMBL/GenBank/DDBJ whole genome shotgun (WGS) entry which is preliminary data.</text>
</comment>
<accession>A0A210QX39</accession>
<name>A0A210QX39_MIZYE</name>
<evidence type="ECO:0000313" key="5">
    <source>
        <dbReference type="EMBL" id="OWF53328.1"/>
    </source>
</evidence>
<feature type="compositionally biased region" description="Basic and acidic residues" evidence="1">
    <location>
        <begin position="1095"/>
        <end position="1113"/>
    </location>
</feature>
<feature type="compositionally biased region" description="Basic and acidic residues" evidence="1">
    <location>
        <begin position="1151"/>
        <end position="1172"/>
    </location>
</feature>
<dbReference type="PANTHER" id="PTHR16027">
    <property type="entry name" value="DILUTE DOMAIN-CONTAINING PROTEIN YPR089W"/>
    <property type="match status" value="1"/>
</dbReference>
<dbReference type="InterPro" id="IPR001478">
    <property type="entry name" value="PDZ"/>
</dbReference>
<dbReference type="OrthoDB" id="3908708at2759"/>
<evidence type="ECO:0000313" key="6">
    <source>
        <dbReference type="Proteomes" id="UP000242188"/>
    </source>
</evidence>
<reference evidence="5 6" key="1">
    <citation type="journal article" date="2017" name="Nat. Ecol. Evol.">
        <title>Scallop genome provides insights into evolution of bilaterian karyotype and development.</title>
        <authorList>
            <person name="Wang S."/>
            <person name="Zhang J."/>
            <person name="Jiao W."/>
            <person name="Li J."/>
            <person name="Xun X."/>
            <person name="Sun Y."/>
            <person name="Guo X."/>
            <person name="Huan P."/>
            <person name="Dong B."/>
            <person name="Zhang L."/>
            <person name="Hu X."/>
            <person name="Sun X."/>
            <person name="Wang J."/>
            <person name="Zhao C."/>
            <person name="Wang Y."/>
            <person name="Wang D."/>
            <person name="Huang X."/>
            <person name="Wang R."/>
            <person name="Lv J."/>
            <person name="Li Y."/>
            <person name="Zhang Z."/>
            <person name="Liu B."/>
            <person name="Lu W."/>
            <person name="Hui Y."/>
            <person name="Liang J."/>
            <person name="Zhou Z."/>
            <person name="Hou R."/>
            <person name="Li X."/>
            <person name="Liu Y."/>
            <person name="Li H."/>
            <person name="Ning X."/>
            <person name="Lin Y."/>
            <person name="Zhao L."/>
            <person name="Xing Q."/>
            <person name="Dou J."/>
            <person name="Li Y."/>
            <person name="Mao J."/>
            <person name="Guo H."/>
            <person name="Dou H."/>
            <person name="Li T."/>
            <person name="Mu C."/>
            <person name="Jiang W."/>
            <person name="Fu Q."/>
            <person name="Fu X."/>
            <person name="Miao Y."/>
            <person name="Liu J."/>
            <person name="Yu Q."/>
            <person name="Li R."/>
            <person name="Liao H."/>
            <person name="Li X."/>
            <person name="Kong Y."/>
            <person name="Jiang Z."/>
            <person name="Chourrout D."/>
            <person name="Li R."/>
            <person name="Bao Z."/>
        </authorList>
    </citation>
    <scope>NUCLEOTIDE SEQUENCE [LARGE SCALE GENOMIC DNA]</scope>
    <source>
        <strain evidence="5 6">PY_sf001</strain>
    </source>
</reference>
<dbReference type="Gene3D" id="3.10.20.90">
    <property type="entry name" value="Phosphatidylinositol 3-kinase Catalytic Subunit, Chain A, domain 1"/>
    <property type="match status" value="1"/>
</dbReference>
<dbReference type="Proteomes" id="UP000242188">
    <property type="component" value="Unassembled WGS sequence"/>
</dbReference>